<evidence type="ECO:0000256" key="6">
    <source>
        <dbReference type="SAM" id="Phobius"/>
    </source>
</evidence>
<evidence type="ECO:0000256" key="2">
    <source>
        <dbReference type="ARBA" id="ARBA00022475"/>
    </source>
</evidence>
<dbReference type="EMBL" id="CP035494">
    <property type="protein sequence ID" value="QAY59552.1"/>
    <property type="molecule type" value="Genomic_DNA"/>
</dbReference>
<evidence type="ECO:0000259" key="7">
    <source>
        <dbReference type="PROSITE" id="PS50850"/>
    </source>
</evidence>
<dbReference type="KEGG" id="mprt:ET475_05840"/>
<dbReference type="InterPro" id="IPR011701">
    <property type="entry name" value="MFS"/>
</dbReference>
<feature type="transmembrane region" description="Helical" evidence="6">
    <location>
        <begin position="281"/>
        <end position="302"/>
    </location>
</feature>
<dbReference type="InterPro" id="IPR020846">
    <property type="entry name" value="MFS_dom"/>
</dbReference>
<dbReference type="AlphaFoldDB" id="A0A4P6EBI3"/>
<keyword evidence="5 6" id="KW-0472">Membrane</keyword>
<feature type="transmembrane region" description="Helical" evidence="6">
    <location>
        <begin position="87"/>
        <end position="105"/>
    </location>
</feature>
<comment type="subcellular location">
    <subcellularLocation>
        <location evidence="1">Cell membrane</location>
        <topology evidence="1">Multi-pass membrane protein</topology>
    </subcellularLocation>
</comment>
<dbReference type="OrthoDB" id="9812221at2"/>
<proteinExistence type="predicted"/>
<keyword evidence="2" id="KW-1003">Cell membrane</keyword>
<dbReference type="PANTHER" id="PTHR43124:SF3">
    <property type="entry name" value="CHLORAMPHENICOL EFFLUX PUMP RV0191"/>
    <property type="match status" value="1"/>
</dbReference>
<dbReference type="InterPro" id="IPR005829">
    <property type="entry name" value="Sugar_transporter_CS"/>
</dbReference>
<feature type="transmembrane region" description="Helical" evidence="6">
    <location>
        <begin position="378"/>
        <end position="403"/>
    </location>
</feature>
<feature type="transmembrane region" description="Helical" evidence="6">
    <location>
        <begin position="56"/>
        <end position="75"/>
    </location>
</feature>
<evidence type="ECO:0000256" key="3">
    <source>
        <dbReference type="ARBA" id="ARBA00022692"/>
    </source>
</evidence>
<dbReference type="PROSITE" id="PS00217">
    <property type="entry name" value="SUGAR_TRANSPORT_2"/>
    <property type="match status" value="1"/>
</dbReference>
<keyword evidence="3 6" id="KW-0812">Transmembrane</keyword>
<organism evidence="8 9">
    <name type="scientific">Microbacterium protaetiae</name>
    <dbReference type="NCBI Taxonomy" id="2509458"/>
    <lineage>
        <taxon>Bacteria</taxon>
        <taxon>Bacillati</taxon>
        <taxon>Actinomycetota</taxon>
        <taxon>Actinomycetes</taxon>
        <taxon>Micrococcales</taxon>
        <taxon>Microbacteriaceae</taxon>
        <taxon>Microbacterium</taxon>
    </lineage>
</organism>
<dbReference type="PANTHER" id="PTHR43124">
    <property type="entry name" value="PURINE EFFLUX PUMP PBUE"/>
    <property type="match status" value="1"/>
</dbReference>
<gene>
    <name evidence="8" type="ORF">ET475_05840</name>
</gene>
<dbReference type="Proteomes" id="UP000293995">
    <property type="component" value="Chromosome"/>
</dbReference>
<protein>
    <submittedName>
        <fullName evidence="8">MFS transporter</fullName>
    </submittedName>
</protein>
<dbReference type="SUPFAM" id="SSF103473">
    <property type="entry name" value="MFS general substrate transporter"/>
    <property type="match status" value="1"/>
</dbReference>
<feature type="transmembrane region" description="Helical" evidence="6">
    <location>
        <begin position="176"/>
        <end position="194"/>
    </location>
</feature>
<dbReference type="GO" id="GO:0022857">
    <property type="term" value="F:transmembrane transporter activity"/>
    <property type="evidence" value="ECO:0007669"/>
    <property type="project" value="InterPro"/>
</dbReference>
<keyword evidence="9" id="KW-1185">Reference proteome</keyword>
<dbReference type="GO" id="GO:0005886">
    <property type="term" value="C:plasma membrane"/>
    <property type="evidence" value="ECO:0007669"/>
    <property type="project" value="UniProtKB-SubCell"/>
</dbReference>
<sequence>MTSTVSAPSVPTTLKRLTGAGVFAVMLIPAVWLVDTTIMAPALGPIGVANPEASSFWINVVFTIPYLTSIIFSAVAGRLAQRIDKKVLTVVGLALYGIAGILQVTTGSLEVIFVLRLVTGVGLGLALPMPSVYISEFYEDHKRERMLGLANAVAQVANIVVLVVAGWLLTFGWRNVFWAYGLVLVIAIVSLLWLPRSRPVPGVVTAAVKVVRGAEKFPFGRVIGIAVAMVFLYVAFAFAAANISEFVVEFKVAAVGSIGLIATAPAIGNILGSVLSERLRVVLKSWLVFAALVAIGAGMIIYSGAQAWYGVVLAAGLAGLGVGLLTPYLLNLVTHKVTPQQRSLALGIVSAGLSLGLLAFPYIQQLMGLTLGSGDLRVLFAATAVIVFAVAAAVLVGVVVGAARRRLIATSTRARA</sequence>
<name>A0A4P6EBI3_9MICO</name>
<evidence type="ECO:0000256" key="1">
    <source>
        <dbReference type="ARBA" id="ARBA00004651"/>
    </source>
</evidence>
<evidence type="ECO:0000256" key="5">
    <source>
        <dbReference type="ARBA" id="ARBA00023136"/>
    </source>
</evidence>
<evidence type="ECO:0000313" key="9">
    <source>
        <dbReference type="Proteomes" id="UP000293995"/>
    </source>
</evidence>
<feature type="transmembrane region" description="Helical" evidence="6">
    <location>
        <begin position="344"/>
        <end position="363"/>
    </location>
</feature>
<feature type="transmembrane region" description="Helical" evidence="6">
    <location>
        <begin position="21"/>
        <end position="44"/>
    </location>
</feature>
<evidence type="ECO:0000256" key="4">
    <source>
        <dbReference type="ARBA" id="ARBA00022989"/>
    </source>
</evidence>
<feature type="transmembrane region" description="Helical" evidence="6">
    <location>
        <begin position="222"/>
        <end position="241"/>
    </location>
</feature>
<dbReference type="PROSITE" id="PS50850">
    <property type="entry name" value="MFS"/>
    <property type="match status" value="1"/>
</dbReference>
<feature type="domain" description="Major facilitator superfamily (MFS) profile" evidence="7">
    <location>
        <begin position="21"/>
        <end position="404"/>
    </location>
</feature>
<feature type="transmembrane region" description="Helical" evidence="6">
    <location>
        <begin position="146"/>
        <end position="170"/>
    </location>
</feature>
<feature type="transmembrane region" description="Helical" evidence="6">
    <location>
        <begin position="111"/>
        <end position="134"/>
    </location>
</feature>
<feature type="transmembrane region" description="Helical" evidence="6">
    <location>
        <begin position="308"/>
        <end position="332"/>
    </location>
</feature>
<keyword evidence="4 6" id="KW-1133">Transmembrane helix</keyword>
<reference evidence="8 9" key="1">
    <citation type="submission" date="2019-01" db="EMBL/GenBank/DDBJ databases">
        <title>Genome sequencing of strain DFW100M-13.</title>
        <authorList>
            <person name="Heo J."/>
            <person name="Kim S.-J."/>
            <person name="Kim J.-S."/>
            <person name="Hong S.-B."/>
            <person name="Kwon S.-W."/>
        </authorList>
    </citation>
    <scope>NUCLEOTIDE SEQUENCE [LARGE SCALE GENOMIC DNA]</scope>
    <source>
        <strain evidence="8 9">DFW100M-13</strain>
    </source>
</reference>
<dbReference type="RefSeq" id="WP_129387097.1">
    <property type="nucleotide sequence ID" value="NZ_CP035494.1"/>
</dbReference>
<dbReference type="InterPro" id="IPR036259">
    <property type="entry name" value="MFS_trans_sf"/>
</dbReference>
<dbReference type="Pfam" id="PF07690">
    <property type="entry name" value="MFS_1"/>
    <property type="match status" value="1"/>
</dbReference>
<evidence type="ECO:0000313" key="8">
    <source>
        <dbReference type="EMBL" id="QAY59552.1"/>
    </source>
</evidence>
<dbReference type="InterPro" id="IPR050189">
    <property type="entry name" value="MFS_Efflux_Transporters"/>
</dbReference>
<dbReference type="Gene3D" id="1.20.1250.20">
    <property type="entry name" value="MFS general substrate transporter like domains"/>
    <property type="match status" value="1"/>
</dbReference>
<accession>A0A4P6EBI3</accession>
<feature type="transmembrane region" description="Helical" evidence="6">
    <location>
        <begin position="253"/>
        <end position="274"/>
    </location>
</feature>